<name>A0A150L8X5_9BACI</name>
<organism evidence="1 2">
    <name type="scientific">Caldibacillus debilis</name>
    <dbReference type="NCBI Taxonomy" id="301148"/>
    <lineage>
        <taxon>Bacteria</taxon>
        <taxon>Bacillati</taxon>
        <taxon>Bacillota</taxon>
        <taxon>Bacilli</taxon>
        <taxon>Bacillales</taxon>
        <taxon>Bacillaceae</taxon>
        <taxon>Caldibacillus</taxon>
    </lineage>
</organism>
<comment type="caution">
    <text evidence="1">The sequence shown here is derived from an EMBL/GenBank/DDBJ whole genome shotgun (WGS) entry which is preliminary data.</text>
</comment>
<dbReference type="Proteomes" id="UP000075683">
    <property type="component" value="Unassembled WGS sequence"/>
</dbReference>
<evidence type="ECO:0000313" key="2">
    <source>
        <dbReference type="Proteomes" id="UP000075683"/>
    </source>
</evidence>
<gene>
    <name evidence="1" type="ORF">B4135_0396</name>
</gene>
<dbReference type="EMBL" id="LQYT01000135">
    <property type="protein sequence ID" value="KYD08715.1"/>
    <property type="molecule type" value="Genomic_DNA"/>
</dbReference>
<reference evidence="1 2" key="1">
    <citation type="submission" date="2016-01" db="EMBL/GenBank/DDBJ databases">
        <title>Draft Genome Sequences of Seven Thermophilic Sporeformers Isolated from Foods.</title>
        <authorList>
            <person name="Berendsen E.M."/>
            <person name="Wells-Bennik M.H."/>
            <person name="Krawcyk A.O."/>
            <person name="De Jong A."/>
            <person name="Holsappel S."/>
            <person name="Eijlander R.T."/>
            <person name="Kuipers O.P."/>
        </authorList>
    </citation>
    <scope>NUCLEOTIDE SEQUENCE [LARGE SCALE GENOMIC DNA]</scope>
    <source>
        <strain evidence="1 2">B4135</strain>
    </source>
</reference>
<dbReference type="STRING" id="301148.B4135_0396"/>
<evidence type="ECO:0000313" key="1">
    <source>
        <dbReference type="EMBL" id="KYD08715.1"/>
    </source>
</evidence>
<sequence length="37" mass="4472">MERGIREMPIFLHFFPAKKRPGEHIHENKTVPGRMRK</sequence>
<proteinExistence type="predicted"/>
<dbReference type="AlphaFoldDB" id="A0A150L8X5"/>
<protein>
    <submittedName>
        <fullName evidence="1">Uncharacterized protein</fullName>
    </submittedName>
</protein>
<accession>A0A150L8X5</accession>